<dbReference type="EC" id="2.5.1.10" evidence="3"/>
<dbReference type="Gene3D" id="1.10.600.10">
    <property type="entry name" value="Farnesyl Diphosphate Synthase"/>
    <property type="match status" value="1"/>
</dbReference>
<evidence type="ECO:0000256" key="3">
    <source>
        <dbReference type="ARBA" id="ARBA00012439"/>
    </source>
</evidence>
<keyword evidence="5 12" id="KW-0808">Transferase</keyword>
<dbReference type="Proteomes" id="UP000005017">
    <property type="component" value="Unassembled WGS sequence"/>
</dbReference>
<dbReference type="FunFam" id="1.10.600.10:FF:000001">
    <property type="entry name" value="Geranylgeranyl diphosphate synthase"/>
    <property type="match status" value="1"/>
</dbReference>
<keyword evidence="7" id="KW-0460">Magnesium</keyword>
<comment type="cofactor">
    <cofactor evidence="1">
        <name>Mg(2+)</name>
        <dbReference type="ChEBI" id="CHEBI:18420"/>
    </cofactor>
</comment>
<protein>
    <recommendedName>
        <fullName evidence="4">Farnesyl diphosphate synthase</fullName>
        <ecNumber evidence="3">2.5.1.10</ecNumber>
    </recommendedName>
    <alternativeName>
        <fullName evidence="10">(2E,6E)-farnesyl diphosphate synthase</fullName>
    </alternativeName>
    <alternativeName>
        <fullName evidence="9">Geranyltranstransferase</fullName>
    </alternativeName>
</protein>
<evidence type="ECO:0000256" key="9">
    <source>
        <dbReference type="ARBA" id="ARBA00032380"/>
    </source>
</evidence>
<evidence type="ECO:0000256" key="7">
    <source>
        <dbReference type="ARBA" id="ARBA00022842"/>
    </source>
</evidence>
<evidence type="ECO:0000256" key="6">
    <source>
        <dbReference type="ARBA" id="ARBA00022723"/>
    </source>
</evidence>
<dbReference type="SUPFAM" id="SSF48576">
    <property type="entry name" value="Terpenoid synthases"/>
    <property type="match status" value="1"/>
</dbReference>
<dbReference type="SFLD" id="SFLDG01017">
    <property type="entry name" value="Polyprenyl_Transferase_Like"/>
    <property type="match status" value="1"/>
</dbReference>
<dbReference type="InterPro" id="IPR053378">
    <property type="entry name" value="Prenyl_diphosphate_synthase"/>
</dbReference>
<organism evidence="13 14">
    <name type="scientific">Bulleidia extructa W1219</name>
    <dbReference type="NCBI Taxonomy" id="679192"/>
    <lineage>
        <taxon>Bacteria</taxon>
        <taxon>Bacillati</taxon>
        <taxon>Bacillota</taxon>
        <taxon>Erysipelotrichia</taxon>
        <taxon>Erysipelotrichales</taxon>
        <taxon>Erysipelotrichaceae</taxon>
        <taxon>Bulleidia</taxon>
    </lineage>
</organism>
<dbReference type="EMBL" id="ADFR01000016">
    <property type="protein sequence ID" value="EFC05124.1"/>
    <property type="molecule type" value="Genomic_DNA"/>
</dbReference>
<dbReference type="PANTHER" id="PTHR43281:SF1">
    <property type="entry name" value="FARNESYL DIPHOSPHATE SYNTHASE"/>
    <property type="match status" value="1"/>
</dbReference>
<dbReference type="GO" id="GO:0016114">
    <property type="term" value="P:terpenoid biosynthetic process"/>
    <property type="evidence" value="ECO:0007669"/>
    <property type="project" value="UniProtKB-ARBA"/>
</dbReference>
<dbReference type="GO" id="GO:0005737">
    <property type="term" value="C:cytoplasm"/>
    <property type="evidence" value="ECO:0007669"/>
    <property type="project" value="UniProtKB-ARBA"/>
</dbReference>
<evidence type="ECO:0000313" key="13">
    <source>
        <dbReference type="EMBL" id="EFC05124.1"/>
    </source>
</evidence>
<dbReference type="InterPro" id="IPR008949">
    <property type="entry name" value="Isoprenoid_synthase_dom_sf"/>
</dbReference>
<comment type="similarity">
    <text evidence="2 12">Belongs to the FPP/GGPP synthase family.</text>
</comment>
<evidence type="ECO:0000256" key="11">
    <source>
        <dbReference type="ARBA" id="ARBA00049399"/>
    </source>
</evidence>
<evidence type="ECO:0000313" key="14">
    <source>
        <dbReference type="Proteomes" id="UP000005017"/>
    </source>
</evidence>
<evidence type="ECO:0000256" key="4">
    <source>
        <dbReference type="ARBA" id="ARBA00015100"/>
    </source>
</evidence>
<dbReference type="GO" id="GO:0004337">
    <property type="term" value="F:(2E,6E)-farnesyl diphosphate synthase activity"/>
    <property type="evidence" value="ECO:0007669"/>
    <property type="project" value="UniProtKB-EC"/>
</dbReference>
<dbReference type="GO" id="GO:0046872">
    <property type="term" value="F:metal ion binding"/>
    <property type="evidence" value="ECO:0007669"/>
    <property type="project" value="UniProtKB-KW"/>
</dbReference>
<comment type="caution">
    <text evidence="13">The sequence shown here is derived from an EMBL/GenBank/DDBJ whole genome shotgun (WGS) entry which is preliminary data.</text>
</comment>
<dbReference type="CDD" id="cd00685">
    <property type="entry name" value="Trans_IPPS_HT"/>
    <property type="match status" value="1"/>
</dbReference>
<dbReference type="InterPro" id="IPR033749">
    <property type="entry name" value="Polyprenyl_synt_CS"/>
</dbReference>
<evidence type="ECO:0000256" key="10">
    <source>
        <dbReference type="ARBA" id="ARBA00032873"/>
    </source>
</evidence>
<evidence type="ECO:0000256" key="12">
    <source>
        <dbReference type="RuleBase" id="RU004466"/>
    </source>
</evidence>
<proteinExistence type="inferred from homology"/>
<gene>
    <name evidence="13" type="ORF">HMPREF9013_0402</name>
</gene>
<dbReference type="Pfam" id="PF00348">
    <property type="entry name" value="polyprenyl_synt"/>
    <property type="match status" value="1"/>
</dbReference>
<dbReference type="SFLD" id="SFLDS00005">
    <property type="entry name" value="Isoprenoid_Synthase_Type_I"/>
    <property type="match status" value="1"/>
</dbReference>
<keyword evidence="8" id="KW-0414">Isoprene biosynthesis</keyword>
<dbReference type="InterPro" id="IPR000092">
    <property type="entry name" value="Polyprenyl_synt"/>
</dbReference>
<evidence type="ECO:0000256" key="8">
    <source>
        <dbReference type="ARBA" id="ARBA00023229"/>
    </source>
</evidence>
<dbReference type="PROSITE" id="PS00723">
    <property type="entry name" value="POLYPRENYL_SYNTHASE_1"/>
    <property type="match status" value="1"/>
</dbReference>
<evidence type="ECO:0000256" key="1">
    <source>
        <dbReference type="ARBA" id="ARBA00001946"/>
    </source>
</evidence>
<keyword evidence="6" id="KW-0479">Metal-binding</keyword>
<dbReference type="STRING" id="679192.HMPREF9013_0402"/>
<dbReference type="NCBIfam" id="NF045485">
    <property type="entry name" value="FPPsyn"/>
    <property type="match status" value="1"/>
</dbReference>
<reference evidence="14" key="1">
    <citation type="submission" date="2009-12" db="EMBL/GenBank/DDBJ databases">
        <title>Sequence of Clostridiales genomosp. BVAB3 str. UPII9-5.</title>
        <authorList>
            <person name="Madupu R."/>
            <person name="Durkin A.S."/>
            <person name="Torralba M."/>
            <person name="Methe B."/>
            <person name="Sutton G.G."/>
            <person name="Strausberg R.L."/>
            <person name="Nelson K.E."/>
        </authorList>
    </citation>
    <scope>NUCLEOTIDE SEQUENCE [LARGE SCALE GENOMIC DNA]</scope>
    <source>
        <strain evidence="14">W1219</strain>
    </source>
</reference>
<keyword evidence="14" id="KW-1185">Reference proteome</keyword>
<dbReference type="AlphaFoldDB" id="D2MQ55"/>
<comment type="catalytic activity">
    <reaction evidence="11">
        <text>isopentenyl diphosphate + (2E)-geranyl diphosphate = (2E,6E)-farnesyl diphosphate + diphosphate</text>
        <dbReference type="Rhea" id="RHEA:19361"/>
        <dbReference type="ChEBI" id="CHEBI:33019"/>
        <dbReference type="ChEBI" id="CHEBI:58057"/>
        <dbReference type="ChEBI" id="CHEBI:128769"/>
        <dbReference type="ChEBI" id="CHEBI:175763"/>
        <dbReference type="EC" id="2.5.1.10"/>
    </reaction>
</comment>
<sequence>MFESYLQQSLSIYEDGVLKKAMEYALMTKGKRIRPQIIFHTLKAFGLQEELGYAYACALEYIHTYSLIHDDLPAMDDDVLRRGKPTVHVSFGEDLAILAGDALLTESFYQLTKNTLSDKQNLKALEVLSSHAGANGMVLGQVMDMRTNQFSTQEDIETMLEKKTGRLLESSFELGAIAANQLEQLMSFQEAGKWIGLAFQIQDDLLEVEKTTEELGKSNSDEKNNKYTLLKLVGLKQAKKLEQTYYCRGIERLKSIPNLDSSILVEYIQSIQNRQY</sequence>
<dbReference type="PANTHER" id="PTHR43281">
    <property type="entry name" value="FARNESYL DIPHOSPHATE SYNTHASE"/>
    <property type="match status" value="1"/>
</dbReference>
<evidence type="ECO:0000256" key="5">
    <source>
        <dbReference type="ARBA" id="ARBA00022679"/>
    </source>
</evidence>
<accession>D2MQ55</accession>
<dbReference type="eggNOG" id="COG0142">
    <property type="taxonomic scope" value="Bacteria"/>
</dbReference>
<evidence type="ECO:0000256" key="2">
    <source>
        <dbReference type="ARBA" id="ARBA00006706"/>
    </source>
</evidence>
<name>D2MQ55_9FIRM</name>